<dbReference type="AlphaFoldDB" id="A0A9D7SJ66"/>
<comment type="caution">
    <text evidence="2">The sequence shown here is derived from an EMBL/GenBank/DDBJ whole genome shotgun (WGS) entry which is preliminary data.</text>
</comment>
<evidence type="ECO:0000313" key="3">
    <source>
        <dbReference type="Proteomes" id="UP000886657"/>
    </source>
</evidence>
<evidence type="ECO:0000259" key="1">
    <source>
        <dbReference type="Pfam" id="PF00497"/>
    </source>
</evidence>
<evidence type="ECO:0000313" key="2">
    <source>
        <dbReference type="EMBL" id="MBK9797504.1"/>
    </source>
</evidence>
<name>A0A9D7SJ66_9BACT</name>
<accession>A0A9D7SJ66</accession>
<dbReference type="InterPro" id="IPR001638">
    <property type="entry name" value="Solute-binding_3/MltF_N"/>
</dbReference>
<feature type="domain" description="Solute-binding protein family 3/N-terminal" evidence="1">
    <location>
        <begin position="21"/>
        <end position="70"/>
    </location>
</feature>
<dbReference type="SUPFAM" id="SSF53850">
    <property type="entry name" value="Periplasmic binding protein-like II"/>
    <property type="match status" value="1"/>
</dbReference>
<organism evidence="2 3">
    <name type="scientific">Candidatus Geothrix skivensis</name>
    <dbReference type="NCBI Taxonomy" id="2954439"/>
    <lineage>
        <taxon>Bacteria</taxon>
        <taxon>Pseudomonadati</taxon>
        <taxon>Acidobacteriota</taxon>
        <taxon>Holophagae</taxon>
        <taxon>Holophagales</taxon>
        <taxon>Holophagaceae</taxon>
        <taxon>Geothrix</taxon>
    </lineage>
</organism>
<dbReference type="Gene3D" id="3.40.190.10">
    <property type="entry name" value="Periplasmic binding protein-like II"/>
    <property type="match status" value="2"/>
</dbReference>
<dbReference type="Proteomes" id="UP000886657">
    <property type="component" value="Unassembled WGS sequence"/>
</dbReference>
<protein>
    <submittedName>
        <fullName evidence="2">Transporter substrate-binding domain-containing protein</fullName>
    </submittedName>
</protein>
<reference evidence="2" key="1">
    <citation type="submission" date="2020-10" db="EMBL/GenBank/DDBJ databases">
        <title>Connecting structure to function with the recovery of over 1000 high-quality activated sludge metagenome-assembled genomes encoding full-length rRNA genes using long-read sequencing.</title>
        <authorList>
            <person name="Singleton C.M."/>
            <person name="Petriglieri F."/>
            <person name="Kristensen J.M."/>
            <person name="Kirkegaard R.H."/>
            <person name="Michaelsen T.Y."/>
            <person name="Andersen M.H."/>
            <person name="Karst S.M."/>
            <person name="Dueholm M.S."/>
            <person name="Nielsen P.H."/>
            <person name="Albertsen M."/>
        </authorList>
    </citation>
    <scope>NUCLEOTIDE SEQUENCE</scope>
    <source>
        <strain evidence="2">Skiv_18-Q3-R9-52_MAXAC.067</strain>
    </source>
</reference>
<dbReference type="EMBL" id="JADKIO010000009">
    <property type="protein sequence ID" value="MBK9797504.1"/>
    <property type="molecule type" value="Genomic_DNA"/>
</dbReference>
<gene>
    <name evidence="2" type="ORF">IPP58_13595</name>
</gene>
<sequence>MRGRTQYTWLYLKSQQAFPNISMLPTEIYPSRRGLAVQKGEAQLLAQLNEGIFRLKENGTLDHLYAKHFAVLEASEVPF</sequence>
<proteinExistence type="predicted"/>
<dbReference type="Pfam" id="PF00497">
    <property type="entry name" value="SBP_bac_3"/>
    <property type="match status" value="1"/>
</dbReference>